<name>A0ABQ8J535_DERPT</name>
<evidence type="ECO:0000313" key="2">
    <source>
        <dbReference type="Proteomes" id="UP000887458"/>
    </source>
</evidence>
<comment type="caution">
    <text evidence="1">The sequence shown here is derived from an EMBL/GenBank/DDBJ whole genome shotgun (WGS) entry which is preliminary data.</text>
</comment>
<dbReference type="EMBL" id="NJHN03000075">
    <property type="protein sequence ID" value="KAH9417633.1"/>
    <property type="molecule type" value="Genomic_DNA"/>
</dbReference>
<sequence>MAIIIIIIIISIQTIYKKQFNGFLLHRIIHLCMFQKALNQPPKKKNEKFFKNSLSDCQIWNISNFRVYLFAYIGPPRMATTKNEMK</sequence>
<reference evidence="1 2" key="2">
    <citation type="journal article" date="2022" name="Mol. Biol. Evol.">
        <title>Comparative Genomics Reveals Insights into the Divergent Evolution of Astigmatic Mites and Household Pest Adaptations.</title>
        <authorList>
            <person name="Xiong Q."/>
            <person name="Wan A.T."/>
            <person name="Liu X."/>
            <person name="Fung C.S."/>
            <person name="Xiao X."/>
            <person name="Malainual N."/>
            <person name="Hou J."/>
            <person name="Wang L."/>
            <person name="Wang M."/>
            <person name="Yang K.Y."/>
            <person name="Cui Y."/>
            <person name="Leung E.L."/>
            <person name="Nong W."/>
            <person name="Shin S.K."/>
            <person name="Au S.W."/>
            <person name="Jeong K.Y."/>
            <person name="Chew F.T."/>
            <person name="Hui J.H."/>
            <person name="Leung T.F."/>
            <person name="Tungtrongchitr A."/>
            <person name="Zhong N."/>
            <person name="Liu Z."/>
            <person name="Tsui S.K."/>
        </authorList>
    </citation>
    <scope>NUCLEOTIDE SEQUENCE [LARGE SCALE GENOMIC DNA]</scope>
    <source>
        <strain evidence="1">Derp</strain>
    </source>
</reference>
<proteinExistence type="predicted"/>
<evidence type="ECO:0000313" key="1">
    <source>
        <dbReference type="EMBL" id="KAH9417633.1"/>
    </source>
</evidence>
<gene>
    <name evidence="1" type="ORF">DERP_010447</name>
</gene>
<protein>
    <submittedName>
        <fullName evidence="1">Uncharacterized protein</fullName>
    </submittedName>
</protein>
<reference evidence="1 2" key="1">
    <citation type="journal article" date="2018" name="J. Allergy Clin. Immunol.">
        <title>High-quality assembly of Dermatophagoides pteronyssinus genome and transcriptome reveals a wide range of novel allergens.</title>
        <authorList>
            <person name="Liu X.Y."/>
            <person name="Yang K.Y."/>
            <person name="Wang M.Q."/>
            <person name="Kwok J.S."/>
            <person name="Zeng X."/>
            <person name="Yang Z."/>
            <person name="Xiao X.J."/>
            <person name="Lau C.P."/>
            <person name="Li Y."/>
            <person name="Huang Z.M."/>
            <person name="Ba J.G."/>
            <person name="Yim A.K."/>
            <person name="Ouyang C.Y."/>
            <person name="Ngai S.M."/>
            <person name="Chan T.F."/>
            <person name="Leung E.L."/>
            <person name="Liu L."/>
            <person name="Liu Z.G."/>
            <person name="Tsui S.K."/>
        </authorList>
    </citation>
    <scope>NUCLEOTIDE SEQUENCE [LARGE SCALE GENOMIC DNA]</scope>
    <source>
        <strain evidence="1">Derp</strain>
    </source>
</reference>
<dbReference type="Proteomes" id="UP000887458">
    <property type="component" value="Unassembled WGS sequence"/>
</dbReference>
<accession>A0ABQ8J535</accession>
<keyword evidence="2" id="KW-1185">Reference proteome</keyword>
<organism evidence="1 2">
    <name type="scientific">Dermatophagoides pteronyssinus</name>
    <name type="common">European house dust mite</name>
    <dbReference type="NCBI Taxonomy" id="6956"/>
    <lineage>
        <taxon>Eukaryota</taxon>
        <taxon>Metazoa</taxon>
        <taxon>Ecdysozoa</taxon>
        <taxon>Arthropoda</taxon>
        <taxon>Chelicerata</taxon>
        <taxon>Arachnida</taxon>
        <taxon>Acari</taxon>
        <taxon>Acariformes</taxon>
        <taxon>Sarcoptiformes</taxon>
        <taxon>Astigmata</taxon>
        <taxon>Psoroptidia</taxon>
        <taxon>Analgoidea</taxon>
        <taxon>Pyroglyphidae</taxon>
        <taxon>Dermatophagoidinae</taxon>
        <taxon>Dermatophagoides</taxon>
    </lineage>
</organism>